<organism evidence="3 4">
    <name type="scientific">Steccherinum ochraceum</name>
    <dbReference type="NCBI Taxonomy" id="92696"/>
    <lineage>
        <taxon>Eukaryota</taxon>
        <taxon>Fungi</taxon>
        <taxon>Dikarya</taxon>
        <taxon>Basidiomycota</taxon>
        <taxon>Agaricomycotina</taxon>
        <taxon>Agaricomycetes</taxon>
        <taxon>Polyporales</taxon>
        <taxon>Steccherinaceae</taxon>
        <taxon>Steccherinum</taxon>
    </lineage>
</organism>
<evidence type="ECO:0000256" key="1">
    <source>
        <dbReference type="SAM" id="MobiDB-lite"/>
    </source>
</evidence>
<name>A0A4V2MVZ6_9APHY</name>
<dbReference type="AlphaFoldDB" id="A0A4V2MVZ6"/>
<feature type="region of interest" description="Disordered" evidence="1">
    <location>
        <begin position="13"/>
        <end position="44"/>
    </location>
</feature>
<dbReference type="OrthoDB" id="3350619at2759"/>
<evidence type="ECO:0000313" key="3">
    <source>
        <dbReference type="EMBL" id="TCD64207.1"/>
    </source>
</evidence>
<comment type="caution">
    <text evidence="3">The sequence shown here is derived from an EMBL/GenBank/DDBJ whole genome shotgun (WGS) entry which is preliminary data.</text>
</comment>
<keyword evidence="4" id="KW-1185">Reference proteome</keyword>
<keyword evidence="2" id="KW-0472">Membrane</keyword>
<feature type="transmembrane region" description="Helical" evidence="2">
    <location>
        <begin position="53"/>
        <end position="74"/>
    </location>
</feature>
<protein>
    <recommendedName>
        <fullName evidence="5">Ubiquitin 3 binding protein But2 C-terminal domain-containing protein</fullName>
    </recommendedName>
</protein>
<evidence type="ECO:0008006" key="5">
    <source>
        <dbReference type="Google" id="ProtNLM"/>
    </source>
</evidence>
<keyword evidence="2" id="KW-1133">Transmembrane helix</keyword>
<reference evidence="3 4" key="1">
    <citation type="submission" date="2018-11" db="EMBL/GenBank/DDBJ databases">
        <title>Genome assembly of Steccherinum ochraceum LE-BIN_3174, the white-rot fungus of the Steccherinaceae family (The Residual Polyporoid clade, Polyporales, Basidiomycota).</title>
        <authorList>
            <person name="Fedorova T.V."/>
            <person name="Glazunova O.A."/>
            <person name="Landesman E.O."/>
            <person name="Moiseenko K.V."/>
            <person name="Psurtseva N.V."/>
            <person name="Savinova O.S."/>
            <person name="Shakhova N.V."/>
            <person name="Tyazhelova T.V."/>
            <person name="Vasina D.V."/>
        </authorList>
    </citation>
    <scope>NUCLEOTIDE SEQUENCE [LARGE SCALE GENOMIC DNA]</scope>
    <source>
        <strain evidence="3 4">LE-BIN_3174</strain>
    </source>
</reference>
<dbReference type="EMBL" id="RWJN01000250">
    <property type="protein sequence ID" value="TCD64207.1"/>
    <property type="molecule type" value="Genomic_DNA"/>
</dbReference>
<dbReference type="Proteomes" id="UP000292702">
    <property type="component" value="Unassembled WGS sequence"/>
</dbReference>
<feature type="compositionally biased region" description="Low complexity" evidence="1">
    <location>
        <begin position="25"/>
        <end position="35"/>
    </location>
</feature>
<proteinExistence type="predicted"/>
<sequence>MSFLVSLFRRSQQHYDRLASDSSEESTSSKTSSSEDLLEKDGGKKHEASSNTIFYLTLVCVVCTLINLLVLRVAEYKEANPPPLKNLRRPSQFPGLDKIERPVPPIERSIINFPFVVGRVDKQNPRKVVPENAPDGIANGNRVKVVNRISTVLQFRALDWGMESCELTVRIPGEDMVVDNGKSNATASFVFGPTHNHVYVHTLLAPHDKVLDGRKLTYASMPELGDKIGSLHLDYGFEWSYTFPCAMDSLHAFALVAADESTHVEWWQDKQSLLPAIYIEQHATK</sequence>
<keyword evidence="2" id="KW-0812">Transmembrane</keyword>
<gene>
    <name evidence="3" type="ORF">EIP91_004441</name>
</gene>
<evidence type="ECO:0000256" key="2">
    <source>
        <dbReference type="SAM" id="Phobius"/>
    </source>
</evidence>
<accession>A0A4V2MVZ6</accession>
<evidence type="ECO:0000313" key="4">
    <source>
        <dbReference type="Proteomes" id="UP000292702"/>
    </source>
</evidence>